<dbReference type="RefSeq" id="XP_028135081.1">
    <property type="nucleotide sequence ID" value="XM_028279280.1"/>
</dbReference>
<feature type="compositionally biased region" description="Polar residues" evidence="1">
    <location>
        <begin position="43"/>
        <end position="59"/>
    </location>
</feature>
<dbReference type="InParanoid" id="A0A6P7FGQ5"/>
<accession>A0A6P7FGQ5</accession>
<name>A0A6P7FGQ5_DIAVI</name>
<feature type="compositionally biased region" description="Acidic residues" evidence="1">
    <location>
        <begin position="60"/>
        <end position="73"/>
    </location>
</feature>
<evidence type="ECO:0000256" key="1">
    <source>
        <dbReference type="SAM" id="MobiDB-lite"/>
    </source>
</evidence>
<evidence type="ECO:0000313" key="2">
    <source>
        <dbReference type="RefSeq" id="XP_028135081.1"/>
    </source>
</evidence>
<feature type="region of interest" description="Disordered" evidence="1">
    <location>
        <begin position="43"/>
        <end position="73"/>
    </location>
</feature>
<reference evidence="2" key="1">
    <citation type="submission" date="2025-08" db="UniProtKB">
        <authorList>
            <consortium name="RefSeq"/>
        </authorList>
    </citation>
    <scope>IDENTIFICATION</scope>
    <source>
        <tissue evidence="2">Whole insect</tissue>
    </source>
</reference>
<sequence length="145" mass="16279">MPNERFAKRVSSEIDNALLNFLQQKKKGDTIKKRKKKLLNAEPGQSVQFEEIGQNQEGSANEDLEEEIEMETSDNENLAEEMEMTNSDDDIGGEAGELHEAEQDEIVENIESDENVEVDGNILKIGTFVVVQLLTKKPLNISSEL</sequence>
<organism evidence="2">
    <name type="scientific">Diabrotica virgifera virgifera</name>
    <name type="common">western corn rootworm</name>
    <dbReference type="NCBI Taxonomy" id="50390"/>
    <lineage>
        <taxon>Eukaryota</taxon>
        <taxon>Metazoa</taxon>
        <taxon>Ecdysozoa</taxon>
        <taxon>Arthropoda</taxon>
        <taxon>Hexapoda</taxon>
        <taxon>Insecta</taxon>
        <taxon>Pterygota</taxon>
        <taxon>Neoptera</taxon>
        <taxon>Endopterygota</taxon>
        <taxon>Coleoptera</taxon>
        <taxon>Polyphaga</taxon>
        <taxon>Cucujiformia</taxon>
        <taxon>Chrysomeloidea</taxon>
        <taxon>Chrysomelidae</taxon>
        <taxon>Galerucinae</taxon>
        <taxon>Diabroticina</taxon>
        <taxon>Diabroticites</taxon>
        <taxon>Diabrotica</taxon>
    </lineage>
</organism>
<proteinExistence type="predicted"/>
<gene>
    <name evidence="2" type="primary">LOC114329985</name>
</gene>
<dbReference type="AlphaFoldDB" id="A0A6P7FGQ5"/>
<protein>
    <submittedName>
        <fullName evidence="2">Uncharacterized protein LOC114329985</fullName>
    </submittedName>
</protein>